<reference evidence="1" key="1">
    <citation type="submission" date="2023-11" db="EMBL/GenBank/DDBJ databases">
        <title>Genome assemblies of two species of porcelain crab, Petrolisthes cinctipes and Petrolisthes manimaculis (Anomura: Porcellanidae).</title>
        <authorList>
            <person name="Angst P."/>
        </authorList>
    </citation>
    <scope>NUCLEOTIDE SEQUENCE</scope>
    <source>
        <strain evidence="1">PB745_02</strain>
        <tissue evidence="1">Gill</tissue>
    </source>
</reference>
<protein>
    <submittedName>
        <fullName evidence="1">Uncharacterized protein</fullName>
    </submittedName>
</protein>
<evidence type="ECO:0000313" key="2">
    <source>
        <dbReference type="Proteomes" id="UP001292094"/>
    </source>
</evidence>
<name>A0AAE1NPU2_9EUCA</name>
<organism evidence="1 2">
    <name type="scientific">Petrolisthes manimaculis</name>
    <dbReference type="NCBI Taxonomy" id="1843537"/>
    <lineage>
        <taxon>Eukaryota</taxon>
        <taxon>Metazoa</taxon>
        <taxon>Ecdysozoa</taxon>
        <taxon>Arthropoda</taxon>
        <taxon>Crustacea</taxon>
        <taxon>Multicrustacea</taxon>
        <taxon>Malacostraca</taxon>
        <taxon>Eumalacostraca</taxon>
        <taxon>Eucarida</taxon>
        <taxon>Decapoda</taxon>
        <taxon>Pleocyemata</taxon>
        <taxon>Anomura</taxon>
        <taxon>Galatheoidea</taxon>
        <taxon>Porcellanidae</taxon>
        <taxon>Petrolisthes</taxon>
    </lineage>
</organism>
<dbReference type="EMBL" id="JAWZYT010004636">
    <property type="protein sequence ID" value="KAK4293114.1"/>
    <property type="molecule type" value="Genomic_DNA"/>
</dbReference>
<comment type="caution">
    <text evidence="1">The sequence shown here is derived from an EMBL/GenBank/DDBJ whole genome shotgun (WGS) entry which is preliminary data.</text>
</comment>
<keyword evidence="2" id="KW-1185">Reference proteome</keyword>
<dbReference type="AlphaFoldDB" id="A0AAE1NPU2"/>
<evidence type="ECO:0000313" key="1">
    <source>
        <dbReference type="EMBL" id="KAK4293114.1"/>
    </source>
</evidence>
<accession>A0AAE1NPU2</accession>
<dbReference type="Proteomes" id="UP001292094">
    <property type="component" value="Unassembled WGS sequence"/>
</dbReference>
<sequence>MLVKYRAGRAGCGVAPAGVVPVTVAEGGAALPRPRSPIFLTAIVRYLTSPQPYTMASPSSGPLLTCRHPSIA</sequence>
<proteinExistence type="predicted"/>
<gene>
    <name evidence="1" type="ORF">Pmani_034159</name>
</gene>